<dbReference type="InterPro" id="IPR051599">
    <property type="entry name" value="Cell_Envelope_Assoc"/>
</dbReference>
<sequence length="166" mass="18355">MKIIILVLGAPNDAAGNLSTIAQDRLTCAYHIYRANDVAGIICTGGFGPHFNTTDKPHSYYARQFLLHKGVAHASLLESPLSANTVADFYLAKAIIQEQRADLLIVVTSDFHMKRAKFICQQLIKYPKALFVEAMSSMAKADLDILEKHEIAALQDLEKNGIRPPF</sequence>
<dbReference type="Proteomes" id="UP001221558">
    <property type="component" value="Chromosome"/>
</dbReference>
<evidence type="ECO:0000259" key="1">
    <source>
        <dbReference type="Pfam" id="PF02698"/>
    </source>
</evidence>
<dbReference type="EMBL" id="CP117880">
    <property type="protein sequence ID" value="WDF70211.1"/>
    <property type="molecule type" value="Genomic_DNA"/>
</dbReference>
<keyword evidence="3" id="KW-1185">Reference proteome</keyword>
<dbReference type="CDD" id="cd06259">
    <property type="entry name" value="YdcF-like"/>
    <property type="match status" value="1"/>
</dbReference>
<evidence type="ECO:0000313" key="3">
    <source>
        <dbReference type="Proteomes" id="UP001221558"/>
    </source>
</evidence>
<organism evidence="2 3">
    <name type="scientific">Sphingobacterium oryzagri</name>
    <dbReference type="NCBI Taxonomy" id="3025669"/>
    <lineage>
        <taxon>Bacteria</taxon>
        <taxon>Pseudomonadati</taxon>
        <taxon>Bacteroidota</taxon>
        <taxon>Sphingobacteriia</taxon>
        <taxon>Sphingobacteriales</taxon>
        <taxon>Sphingobacteriaceae</taxon>
        <taxon>Sphingobacterium</taxon>
    </lineage>
</organism>
<reference evidence="2 3" key="1">
    <citation type="submission" date="2023-02" db="EMBL/GenBank/DDBJ databases">
        <title>Genome sequence of Sphingobacterium sp. KACC 22765.</title>
        <authorList>
            <person name="Kim S."/>
            <person name="Heo J."/>
            <person name="Kwon S.-W."/>
        </authorList>
    </citation>
    <scope>NUCLEOTIDE SEQUENCE [LARGE SCALE GENOMIC DNA]</scope>
    <source>
        <strain evidence="2 3">KACC 22765</strain>
    </source>
</reference>
<name>A0ABY7WP65_9SPHI</name>
<dbReference type="PANTHER" id="PTHR30336">
    <property type="entry name" value="INNER MEMBRANE PROTEIN, PROBABLE PERMEASE"/>
    <property type="match status" value="1"/>
</dbReference>
<dbReference type="RefSeq" id="WP_274268920.1">
    <property type="nucleotide sequence ID" value="NZ_CP117880.1"/>
</dbReference>
<dbReference type="Gene3D" id="3.40.50.620">
    <property type="entry name" value="HUPs"/>
    <property type="match status" value="1"/>
</dbReference>
<dbReference type="InterPro" id="IPR014729">
    <property type="entry name" value="Rossmann-like_a/b/a_fold"/>
</dbReference>
<dbReference type="InterPro" id="IPR003848">
    <property type="entry name" value="DUF218"/>
</dbReference>
<feature type="domain" description="DUF218" evidence="1">
    <location>
        <begin position="4"/>
        <end position="128"/>
    </location>
</feature>
<protein>
    <submittedName>
        <fullName evidence="2">YdcF family protein</fullName>
    </submittedName>
</protein>
<evidence type="ECO:0000313" key="2">
    <source>
        <dbReference type="EMBL" id="WDF70211.1"/>
    </source>
</evidence>
<gene>
    <name evidence="2" type="ORF">PQ465_07485</name>
</gene>
<proteinExistence type="predicted"/>
<dbReference type="PANTHER" id="PTHR30336:SF20">
    <property type="entry name" value="DUF218 DOMAIN-CONTAINING PROTEIN"/>
    <property type="match status" value="1"/>
</dbReference>
<dbReference type="Pfam" id="PF02698">
    <property type="entry name" value="DUF218"/>
    <property type="match status" value="1"/>
</dbReference>
<accession>A0ABY7WP65</accession>